<dbReference type="KEGG" id="alti:ALE3EI_1662"/>
<dbReference type="Pfam" id="PF00512">
    <property type="entry name" value="HisKA"/>
    <property type="match status" value="1"/>
</dbReference>
<evidence type="ECO:0000256" key="1">
    <source>
        <dbReference type="ARBA" id="ARBA00000085"/>
    </source>
</evidence>
<organism evidence="10 11">
    <name type="scientific">Constantimarinum furrinae</name>
    <dbReference type="NCBI Taxonomy" id="2562285"/>
    <lineage>
        <taxon>Bacteria</taxon>
        <taxon>Pseudomonadati</taxon>
        <taxon>Bacteroidota</taxon>
        <taxon>Flavobacteriia</taxon>
        <taxon>Flavobacteriales</taxon>
        <taxon>Flavobacteriaceae</taxon>
        <taxon>Altibacter/Constantimarinum group</taxon>
        <taxon>Constantimarinum</taxon>
    </lineage>
</organism>
<keyword evidence="6" id="KW-0812">Transmembrane</keyword>
<dbReference type="SUPFAM" id="SSF52172">
    <property type="entry name" value="CheY-like"/>
    <property type="match status" value="1"/>
</dbReference>
<dbReference type="InterPro" id="IPR004358">
    <property type="entry name" value="Sig_transdc_His_kin-like_C"/>
</dbReference>
<sequence>MRIVTTFLIVCILCIAPIYAQTGTAISKDTTQLYERKKLIKEVDSLVRFTRNQFYKNNYDLTIEVGDKTLKLARELGDYRSIFSVSSLMGNAFVQIEDTLQAKRIFMETLAEAESLQEKDLPVDTLLKAYSTDRSILTARIDLGNYYALQKKPEPAIKLYKETIPLAEKLKDSSHLFILNFNLAELNLNKKDVANADYYVNQTNSYITKETVDAYKAVAKLNVGKLNFLKGDPQLAKQNLEESVALATQSGYTDPLIEGYEYLAKSDSVLGNHKLAYANLLKADHFRQEKYKTDKIRAIETVTAKFKLNQYQQELKAQALQAQFNREAAKRETTILWVKIASAILFVSSIFLFVSYRRRKRLLIDVIDKNKKYLKEKEKTEELSRAKSILFSNITHELRTPMYGIIGVSSLLDSDKKLKHHDENIKSLRFSANHLLGLINKVLQLNQIDATKKEELSKVEFNVYDLVKNIVKSSKFINTEHPNTFEITINDDVPEYLMGDEMKLSQVLINLVSNATKFTKNGKVSVSVSRKKDIEKQICLQFKIKDTGDGISKEKQSLLFNEFAQTESTDEYQHTGMGLPIVKRILDLHSTSLQIESDVGKGTEVSFVICFDRSEKTEENNKNIAVKNDSLFKGKCILAVDDNKINLLVTKKFLELYGATVLTADGGSKAIQLAKEKKIDLILMDINMPEMNGFEATEAIRAFNTEIPIVALTAVEKEKVTGKNSFNLMNGIIIKPYKNEVFIETISKFTDTIEV</sequence>
<dbReference type="PROSITE" id="PS50110">
    <property type="entry name" value="RESPONSE_REGULATORY"/>
    <property type="match status" value="1"/>
</dbReference>
<keyword evidence="3 5" id="KW-0597">Phosphoprotein</keyword>
<name>A0A7G8PV48_9FLAO</name>
<dbReference type="Pfam" id="PF02518">
    <property type="entry name" value="HATPase_c"/>
    <property type="match status" value="1"/>
</dbReference>
<dbReference type="Pfam" id="PF00072">
    <property type="entry name" value="Response_reg"/>
    <property type="match status" value="1"/>
</dbReference>
<dbReference type="Proteomes" id="UP000515514">
    <property type="component" value="Chromosome"/>
</dbReference>
<dbReference type="SUPFAM" id="SSF48452">
    <property type="entry name" value="TPR-like"/>
    <property type="match status" value="1"/>
</dbReference>
<accession>A0A7G8PV48</accession>
<gene>
    <name evidence="10" type="ORF">ALE3EI_1662</name>
</gene>
<dbReference type="CDD" id="cd17546">
    <property type="entry name" value="REC_hyHK_CKI1_RcsC-like"/>
    <property type="match status" value="1"/>
</dbReference>
<dbReference type="PANTHER" id="PTHR45339">
    <property type="entry name" value="HYBRID SIGNAL TRANSDUCTION HISTIDINE KINASE J"/>
    <property type="match status" value="1"/>
</dbReference>
<dbReference type="InterPro" id="IPR036890">
    <property type="entry name" value="HATPase_C_sf"/>
</dbReference>
<dbReference type="SMART" id="SM00388">
    <property type="entry name" value="HisKA"/>
    <property type="match status" value="1"/>
</dbReference>
<dbReference type="InterPro" id="IPR001789">
    <property type="entry name" value="Sig_transdc_resp-reg_receiver"/>
</dbReference>
<dbReference type="SMART" id="SM00387">
    <property type="entry name" value="HATPase_c"/>
    <property type="match status" value="1"/>
</dbReference>
<evidence type="ECO:0000256" key="7">
    <source>
        <dbReference type="SAM" id="SignalP"/>
    </source>
</evidence>
<comment type="catalytic activity">
    <reaction evidence="1">
        <text>ATP + protein L-histidine = ADP + protein N-phospho-L-histidine.</text>
        <dbReference type="EC" id="2.7.13.3"/>
    </reaction>
</comment>
<keyword evidence="4" id="KW-0902">Two-component regulatory system</keyword>
<dbReference type="PROSITE" id="PS50109">
    <property type="entry name" value="HIS_KIN"/>
    <property type="match status" value="1"/>
</dbReference>
<feature type="domain" description="Histidine kinase" evidence="8">
    <location>
        <begin position="393"/>
        <end position="613"/>
    </location>
</feature>
<evidence type="ECO:0000313" key="11">
    <source>
        <dbReference type="Proteomes" id="UP000515514"/>
    </source>
</evidence>
<evidence type="ECO:0000256" key="2">
    <source>
        <dbReference type="ARBA" id="ARBA00012438"/>
    </source>
</evidence>
<evidence type="ECO:0000256" key="4">
    <source>
        <dbReference type="ARBA" id="ARBA00023012"/>
    </source>
</evidence>
<feature type="modified residue" description="4-aspartylphosphate" evidence="5">
    <location>
        <position position="685"/>
    </location>
</feature>
<dbReference type="GO" id="GO:0000155">
    <property type="term" value="F:phosphorelay sensor kinase activity"/>
    <property type="evidence" value="ECO:0007669"/>
    <property type="project" value="InterPro"/>
</dbReference>
<evidence type="ECO:0000259" key="9">
    <source>
        <dbReference type="PROSITE" id="PS50110"/>
    </source>
</evidence>
<feature type="chain" id="PRO_5028882633" description="histidine kinase" evidence="7">
    <location>
        <begin position="21"/>
        <end position="755"/>
    </location>
</feature>
<dbReference type="InterPro" id="IPR011006">
    <property type="entry name" value="CheY-like_superfamily"/>
</dbReference>
<evidence type="ECO:0000256" key="5">
    <source>
        <dbReference type="PROSITE-ProRule" id="PRU00169"/>
    </source>
</evidence>
<dbReference type="EC" id="2.7.13.3" evidence="2"/>
<keyword evidence="7" id="KW-0732">Signal</keyword>
<dbReference type="Gene3D" id="1.25.40.10">
    <property type="entry name" value="Tetratricopeptide repeat domain"/>
    <property type="match status" value="1"/>
</dbReference>
<feature type="signal peptide" evidence="7">
    <location>
        <begin position="1"/>
        <end position="20"/>
    </location>
</feature>
<dbReference type="PRINTS" id="PR00344">
    <property type="entry name" value="BCTRLSENSOR"/>
</dbReference>
<feature type="transmembrane region" description="Helical" evidence="6">
    <location>
        <begin position="335"/>
        <end position="354"/>
    </location>
</feature>
<dbReference type="SUPFAM" id="SSF55874">
    <property type="entry name" value="ATPase domain of HSP90 chaperone/DNA topoisomerase II/histidine kinase"/>
    <property type="match status" value="1"/>
</dbReference>
<dbReference type="InterPro" id="IPR003594">
    <property type="entry name" value="HATPase_dom"/>
</dbReference>
<feature type="domain" description="Response regulatory" evidence="9">
    <location>
        <begin position="636"/>
        <end position="750"/>
    </location>
</feature>
<dbReference type="InterPro" id="IPR011990">
    <property type="entry name" value="TPR-like_helical_dom_sf"/>
</dbReference>
<keyword evidence="6" id="KW-1133">Transmembrane helix</keyword>
<dbReference type="RefSeq" id="WP_186987824.1">
    <property type="nucleotide sequence ID" value="NZ_CP052909.1"/>
</dbReference>
<evidence type="ECO:0000256" key="3">
    <source>
        <dbReference type="ARBA" id="ARBA00022553"/>
    </source>
</evidence>
<dbReference type="PANTHER" id="PTHR45339:SF1">
    <property type="entry name" value="HYBRID SIGNAL TRANSDUCTION HISTIDINE KINASE J"/>
    <property type="match status" value="1"/>
</dbReference>
<dbReference type="AlphaFoldDB" id="A0A7G8PV48"/>
<proteinExistence type="predicted"/>
<keyword evidence="11" id="KW-1185">Reference proteome</keyword>
<evidence type="ECO:0000259" key="8">
    <source>
        <dbReference type="PROSITE" id="PS50109"/>
    </source>
</evidence>
<dbReference type="Gene3D" id="3.30.565.10">
    <property type="entry name" value="Histidine kinase-like ATPase, C-terminal domain"/>
    <property type="match status" value="1"/>
</dbReference>
<protein>
    <recommendedName>
        <fullName evidence="2">histidine kinase</fullName>
        <ecNumber evidence="2">2.7.13.3</ecNumber>
    </recommendedName>
</protein>
<evidence type="ECO:0000313" key="10">
    <source>
        <dbReference type="EMBL" id="QNJ98214.1"/>
    </source>
</evidence>
<dbReference type="CDD" id="cd00082">
    <property type="entry name" value="HisKA"/>
    <property type="match status" value="1"/>
</dbReference>
<dbReference type="SUPFAM" id="SSF47384">
    <property type="entry name" value="Homodimeric domain of signal transducing histidine kinase"/>
    <property type="match status" value="1"/>
</dbReference>
<dbReference type="SMART" id="SM00448">
    <property type="entry name" value="REC"/>
    <property type="match status" value="1"/>
</dbReference>
<keyword evidence="6" id="KW-0472">Membrane</keyword>
<dbReference type="InterPro" id="IPR003661">
    <property type="entry name" value="HisK_dim/P_dom"/>
</dbReference>
<dbReference type="InterPro" id="IPR005467">
    <property type="entry name" value="His_kinase_dom"/>
</dbReference>
<dbReference type="InterPro" id="IPR036097">
    <property type="entry name" value="HisK_dim/P_sf"/>
</dbReference>
<reference evidence="10 11" key="1">
    <citation type="submission" date="2020-04" db="EMBL/GenBank/DDBJ databases">
        <title>Genome sequence of Altibacter aquimarinus strain ALE3EI.</title>
        <authorList>
            <person name="Oh H.-M."/>
            <person name="Jang D."/>
        </authorList>
    </citation>
    <scope>NUCLEOTIDE SEQUENCE [LARGE SCALE GENOMIC DNA]</scope>
    <source>
        <strain evidence="10 11">ALE3EI</strain>
    </source>
</reference>
<evidence type="ECO:0000256" key="6">
    <source>
        <dbReference type="SAM" id="Phobius"/>
    </source>
</evidence>
<dbReference type="Gene3D" id="1.10.287.130">
    <property type="match status" value="1"/>
</dbReference>
<dbReference type="EMBL" id="CP052909">
    <property type="protein sequence ID" value="QNJ98214.1"/>
    <property type="molecule type" value="Genomic_DNA"/>
</dbReference>
<dbReference type="Gene3D" id="3.40.50.2300">
    <property type="match status" value="1"/>
</dbReference>